<gene>
    <name evidence="4" type="primary">rlpA</name>
    <name evidence="7" type="ORF">FHG12_06885</name>
</gene>
<dbReference type="InterPro" id="IPR009009">
    <property type="entry name" value="RlpA-like_DPBB"/>
</dbReference>
<dbReference type="HAMAP" id="MF_02071">
    <property type="entry name" value="RlpA"/>
    <property type="match status" value="1"/>
</dbReference>
<dbReference type="GO" id="GO:0000270">
    <property type="term" value="P:peptidoglycan metabolic process"/>
    <property type="evidence" value="ECO:0007669"/>
    <property type="project" value="UniProtKB-UniRule"/>
</dbReference>
<evidence type="ECO:0000256" key="1">
    <source>
        <dbReference type="ARBA" id="ARBA00022729"/>
    </source>
</evidence>
<dbReference type="OrthoDB" id="9779128at2"/>
<proteinExistence type="inferred from homology"/>
<dbReference type="RefSeq" id="WP_139515030.1">
    <property type="nucleotide sequence ID" value="NZ_CP040896.1"/>
</dbReference>
<evidence type="ECO:0000256" key="3">
    <source>
        <dbReference type="ARBA" id="ARBA00023316"/>
    </source>
</evidence>
<keyword evidence="3 4" id="KW-0961">Cell wall biogenesis/degradation</keyword>
<evidence type="ECO:0000313" key="7">
    <source>
        <dbReference type="EMBL" id="QDA59850.1"/>
    </source>
</evidence>
<keyword evidence="8" id="KW-1185">Reference proteome</keyword>
<evidence type="ECO:0000256" key="5">
    <source>
        <dbReference type="RuleBase" id="RU003495"/>
    </source>
</evidence>
<dbReference type="Pfam" id="PF03330">
    <property type="entry name" value="DPBB_1"/>
    <property type="match status" value="1"/>
</dbReference>
<comment type="function">
    <text evidence="4">Lytic transglycosylase with a strong preference for naked glycan strands that lack stem peptides.</text>
</comment>
<evidence type="ECO:0000256" key="4">
    <source>
        <dbReference type="HAMAP-Rule" id="MF_02071"/>
    </source>
</evidence>
<dbReference type="PROSITE" id="PS51724">
    <property type="entry name" value="SPOR"/>
    <property type="match status" value="1"/>
</dbReference>
<evidence type="ECO:0000256" key="2">
    <source>
        <dbReference type="ARBA" id="ARBA00023239"/>
    </source>
</evidence>
<dbReference type="InterPro" id="IPR007730">
    <property type="entry name" value="SPOR-like_dom"/>
</dbReference>
<keyword evidence="1" id="KW-0732">Signal</keyword>
<dbReference type="KEGG" id="hyj:FHG12_06885"/>
<keyword evidence="2 4" id="KW-0456">Lyase</keyword>
<dbReference type="Gene3D" id="2.40.40.10">
    <property type="entry name" value="RlpA-like domain"/>
    <property type="match status" value="1"/>
</dbReference>
<accession>A0A5B7ZY22</accession>
<evidence type="ECO:0000313" key="8">
    <source>
        <dbReference type="Proteomes" id="UP000305398"/>
    </source>
</evidence>
<dbReference type="InterPro" id="IPR036680">
    <property type="entry name" value="SPOR-like_sf"/>
</dbReference>
<dbReference type="SUPFAM" id="SSF50685">
    <property type="entry name" value="Barwin-like endoglucanases"/>
    <property type="match status" value="1"/>
</dbReference>
<reference evidence="7 8" key="1">
    <citation type="submission" date="2019-06" db="EMBL/GenBank/DDBJ databases">
        <authorList>
            <person name="Srinivasan S."/>
        </authorList>
    </citation>
    <scope>NUCLEOTIDE SEQUENCE [LARGE SCALE GENOMIC DNA]</scope>
    <source>
        <strain evidence="7 8">17J68-5</strain>
    </source>
</reference>
<protein>
    <recommendedName>
        <fullName evidence="4">Probable endolytic peptidoglycan transglycosylase RlpA</fullName>
        <ecNumber evidence="4">4.2.2.-</ecNumber>
    </recommendedName>
</protein>
<dbReference type="PANTHER" id="PTHR34183:SF1">
    <property type="entry name" value="ENDOLYTIC PEPTIDOGLYCAN TRANSGLYCOSYLASE RLPA"/>
    <property type="match status" value="1"/>
</dbReference>
<evidence type="ECO:0000259" key="6">
    <source>
        <dbReference type="PROSITE" id="PS51724"/>
    </source>
</evidence>
<dbReference type="InterPro" id="IPR034718">
    <property type="entry name" value="RlpA"/>
</dbReference>
<dbReference type="PANTHER" id="PTHR34183">
    <property type="entry name" value="ENDOLYTIC PEPTIDOGLYCAN TRANSGLYCOSYLASE RLPA"/>
    <property type="match status" value="1"/>
</dbReference>
<comment type="similarity">
    <text evidence="4 5">Belongs to the RlpA family.</text>
</comment>
<dbReference type="Proteomes" id="UP000305398">
    <property type="component" value="Chromosome"/>
</dbReference>
<sequence length="257" mass="27723">MLFTLLLAIPQGASAMRSSEDENATTTSRRIAVMRGRASWYGREHQGQRTSSGERFDRFKYTCAHKTLPFGTHVRVTNPENGKSVVVRVTDRGPFRHARILDLAEVAARPLGIVQQGAVDVVAEVVPNNIPLGPTDAPDDLDVLQDDMNLLATSTTMDVSAADAAVLSEVPKTLDSPAYIVQAGTFSNALNAQAIQAKIQALDNQLVVTISEETINGRALKRVVVGQFADRGAAEAVRRKLQQRGITGLVRQVPLGS</sequence>
<dbReference type="InterPro" id="IPR036908">
    <property type="entry name" value="RlpA-like_sf"/>
</dbReference>
<organism evidence="7 8">
    <name type="scientific">Hymenobacter jejuensis</name>
    <dbReference type="NCBI Taxonomy" id="2502781"/>
    <lineage>
        <taxon>Bacteria</taxon>
        <taxon>Pseudomonadati</taxon>
        <taxon>Bacteroidota</taxon>
        <taxon>Cytophagia</taxon>
        <taxon>Cytophagales</taxon>
        <taxon>Hymenobacteraceae</taxon>
        <taxon>Hymenobacter</taxon>
    </lineage>
</organism>
<dbReference type="EMBL" id="CP040896">
    <property type="protein sequence ID" value="QDA59850.1"/>
    <property type="molecule type" value="Genomic_DNA"/>
</dbReference>
<dbReference type="SUPFAM" id="SSF110997">
    <property type="entry name" value="Sporulation related repeat"/>
    <property type="match status" value="1"/>
</dbReference>
<dbReference type="AlphaFoldDB" id="A0A5B7ZY22"/>
<dbReference type="EC" id="4.2.2.-" evidence="4"/>
<dbReference type="CDD" id="cd22268">
    <property type="entry name" value="DPBB_RlpA-like"/>
    <property type="match status" value="1"/>
</dbReference>
<dbReference type="NCBIfam" id="TIGR00413">
    <property type="entry name" value="rlpA"/>
    <property type="match status" value="1"/>
</dbReference>
<dbReference type="Pfam" id="PF05036">
    <property type="entry name" value="SPOR"/>
    <property type="match status" value="1"/>
</dbReference>
<dbReference type="GO" id="GO:0008932">
    <property type="term" value="F:lytic endotransglycosylase activity"/>
    <property type="evidence" value="ECO:0007669"/>
    <property type="project" value="UniProtKB-UniRule"/>
</dbReference>
<dbReference type="Gene3D" id="3.30.70.1070">
    <property type="entry name" value="Sporulation related repeat"/>
    <property type="match status" value="1"/>
</dbReference>
<dbReference type="GO" id="GO:0071555">
    <property type="term" value="P:cell wall organization"/>
    <property type="evidence" value="ECO:0007669"/>
    <property type="project" value="UniProtKB-KW"/>
</dbReference>
<feature type="domain" description="SPOR" evidence="6">
    <location>
        <begin position="173"/>
        <end position="256"/>
    </location>
</feature>
<dbReference type="InterPro" id="IPR012997">
    <property type="entry name" value="RplA"/>
</dbReference>
<dbReference type="GO" id="GO:0042834">
    <property type="term" value="F:peptidoglycan binding"/>
    <property type="evidence" value="ECO:0007669"/>
    <property type="project" value="InterPro"/>
</dbReference>
<name>A0A5B7ZY22_9BACT</name>